<keyword evidence="5 7" id="KW-0378">Hydrolase</keyword>
<dbReference type="GO" id="GO:0009003">
    <property type="term" value="F:signal peptidase activity"/>
    <property type="evidence" value="ECO:0007669"/>
    <property type="project" value="UniProtKB-EC"/>
</dbReference>
<evidence type="ECO:0000259" key="8">
    <source>
        <dbReference type="Pfam" id="PF10502"/>
    </source>
</evidence>
<comment type="similarity">
    <text evidence="3 7">Belongs to the peptidase S26 family.</text>
</comment>
<feature type="active site" evidence="6">
    <location>
        <position position="38"/>
    </location>
</feature>
<dbReference type="Pfam" id="PF10502">
    <property type="entry name" value="Peptidase_S26"/>
    <property type="match status" value="1"/>
</dbReference>
<dbReference type="RefSeq" id="WP_125127347.1">
    <property type="nucleotide sequence ID" value="NZ_RHJS01000002.1"/>
</dbReference>
<organism evidence="9 10">
    <name type="scientific">Schaedlerella arabinosiphila</name>
    <dbReference type="NCBI Taxonomy" id="2044587"/>
    <lineage>
        <taxon>Bacteria</taxon>
        <taxon>Bacillati</taxon>
        <taxon>Bacillota</taxon>
        <taxon>Clostridia</taxon>
        <taxon>Lachnospirales</taxon>
        <taxon>Lachnospiraceae</taxon>
        <taxon>Schaedlerella</taxon>
    </lineage>
</organism>
<dbReference type="GO" id="GO:0005886">
    <property type="term" value="C:plasma membrane"/>
    <property type="evidence" value="ECO:0007669"/>
    <property type="project" value="UniProtKB-SubCell"/>
</dbReference>
<keyword evidence="7" id="KW-0812">Transmembrane</keyword>
<dbReference type="NCBIfam" id="TIGR02227">
    <property type="entry name" value="sigpep_I_bact"/>
    <property type="match status" value="1"/>
</dbReference>
<evidence type="ECO:0000256" key="6">
    <source>
        <dbReference type="PIRSR" id="PIRSR600223-1"/>
    </source>
</evidence>
<evidence type="ECO:0000313" key="9">
    <source>
        <dbReference type="EMBL" id="RRK31718.1"/>
    </source>
</evidence>
<evidence type="ECO:0000256" key="4">
    <source>
        <dbReference type="ARBA" id="ARBA00013208"/>
    </source>
</evidence>
<reference evidence="9" key="1">
    <citation type="submission" date="2018-10" db="EMBL/GenBank/DDBJ databases">
        <title>Schaedlerella arabinophila gen. nov. sp. nov., isolated from the mouse intestinal tract and comparative analysis with the genome of the closely related altered Schaedler flora strain ASF502.</title>
        <authorList>
            <person name="Miyake S."/>
            <person name="Soh M."/>
            <person name="Seedorf H."/>
        </authorList>
    </citation>
    <scope>NUCLEOTIDE SEQUENCE [LARGE SCALE GENOMIC DNA]</scope>
    <source>
        <strain evidence="9">DSM 106076</strain>
    </source>
</reference>
<evidence type="ECO:0000256" key="7">
    <source>
        <dbReference type="RuleBase" id="RU362042"/>
    </source>
</evidence>
<dbReference type="EMBL" id="RHJS01000002">
    <property type="protein sequence ID" value="RRK31718.1"/>
    <property type="molecule type" value="Genomic_DNA"/>
</dbReference>
<dbReference type="SUPFAM" id="SSF51306">
    <property type="entry name" value="LexA/Signal peptidase"/>
    <property type="match status" value="1"/>
</dbReference>
<dbReference type="PRINTS" id="PR00727">
    <property type="entry name" value="LEADERPTASE"/>
</dbReference>
<sequence length="132" mass="15280">MRRLLKKTGNWLFPAVVMLFTFLFLKYMFLLGYVPTESMEPTLKRGSYIIGCRIYSDLEAGNIIIFRHDGKLLVKRIAAVEGETIERNGAILTVPEDCYYVLGDNAEHSYDSRFWLEPFVEGKHVVAKLFCY</sequence>
<keyword evidence="7" id="KW-1133">Transmembrane helix</keyword>
<evidence type="ECO:0000313" key="10">
    <source>
        <dbReference type="Proteomes" id="UP000274920"/>
    </source>
</evidence>
<keyword evidence="7" id="KW-0472">Membrane</keyword>
<dbReference type="GO" id="GO:0006465">
    <property type="term" value="P:signal peptide processing"/>
    <property type="evidence" value="ECO:0007669"/>
    <property type="project" value="InterPro"/>
</dbReference>
<feature type="transmembrane region" description="Helical" evidence="7">
    <location>
        <begin position="12"/>
        <end position="34"/>
    </location>
</feature>
<feature type="domain" description="Peptidase S26" evidence="8">
    <location>
        <begin position="10"/>
        <end position="94"/>
    </location>
</feature>
<dbReference type="PANTHER" id="PTHR43390:SF1">
    <property type="entry name" value="CHLOROPLAST PROCESSING PEPTIDASE"/>
    <property type="match status" value="1"/>
</dbReference>
<evidence type="ECO:0000256" key="2">
    <source>
        <dbReference type="ARBA" id="ARBA00004401"/>
    </source>
</evidence>
<comment type="caution">
    <text evidence="9">The sequence shown here is derived from an EMBL/GenBank/DDBJ whole genome shotgun (WGS) entry which is preliminary data.</text>
</comment>
<comment type="subcellular location">
    <subcellularLocation>
        <location evidence="2">Cell membrane</location>
        <topology evidence="2">Single-pass type II membrane protein</topology>
    </subcellularLocation>
    <subcellularLocation>
        <location evidence="7">Membrane</location>
        <topology evidence="7">Single-pass type II membrane protein</topology>
    </subcellularLocation>
</comment>
<feature type="active site" evidence="6">
    <location>
        <position position="75"/>
    </location>
</feature>
<dbReference type="PROSITE" id="PS00761">
    <property type="entry name" value="SPASE_I_3"/>
    <property type="match status" value="1"/>
</dbReference>
<comment type="catalytic activity">
    <reaction evidence="1 7">
        <text>Cleavage of hydrophobic, N-terminal signal or leader sequences from secreted and periplasmic proteins.</text>
        <dbReference type="EC" id="3.4.21.89"/>
    </reaction>
</comment>
<evidence type="ECO:0000256" key="1">
    <source>
        <dbReference type="ARBA" id="ARBA00000677"/>
    </source>
</evidence>
<accession>A0A426DG44</accession>
<evidence type="ECO:0000256" key="5">
    <source>
        <dbReference type="ARBA" id="ARBA00022801"/>
    </source>
</evidence>
<dbReference type="InterPro" id="IPR019533">
    <property type="entry name" value="Peptidase_S26"/>
</dbReference>
<evidence type="ECO:0000256" key="3">
    <source>
        <dbReference type="ARBA" id="ARBA00009370"/>
    </source>
</evidence>
<keyword evidence="10" id="KW-1185">Reference proteome</keyword>
<name>A0A426DG44_9FIRM</name>
<proteinExistence type="inferred from homology"/>
<protein>
    <recommendedName>
        <fullName evidence="4 7">Signal peptidase I</fullName>
        <ecNumber evidence="4 7">3.4.21.89</ecNumber>
    </recommendedName>
</protein>
<dbReference type="Gene3D" id="2.10.109.10">
    <property type="entry name" value="Umud Fragment, subunit A"/>
    <property type="match status" value="2"/>
</dbReference>
<gene>
    <name evidence="9" type="primary">lepB</name>
    <name evidence="9" type="ORF">EBB54_10345</name>
</gene>
<dbReference type="Proteomes" id="UP000274920">
    <property type="component" value="Unassembled WGS sequence"/>
</dbReference>
<dbReference type="AlphaFoldDB" id="A0A426DG44"/>
<dbReference type="GO" id="GO:0004252">
    <property type="term" value="F:serine-type endopeptidase activity"/>
    <property type="evidence" value="ECO:0007669"/>
    <property type="project" value="InterPro"/>
</dbReference>
<dbReference type="CDD" id="cd06530">
    <property type="entry name" value="S26_SPase_I"/>
    <property type="match status" value="1"/>
</dbReference>
<dbReference type="InterPro" id="IPR036286">
    <property type="entry name" value="LexA/Signal_pep-like_sf"/>
</dbReference>
<dbReference type="InterPro" id="IPR019758">
    <property type="entry name" value="Pept_S26A_signal_pept_1_CS"/>
</dbReference>
<dbReference type="EC" id="3.4.21.89" evidence="4 7"/>
<dbReference type="InterPro" id="IPR000223">
    <property type="entry name" value="Pept_S26A_signal_pept_1"/>
</dbReference>
<keyword evidence="7" id="KW-0645">Protease</keyword>
<dbReference type="PANTHER" id="PTHR43390">
    <property type="entry name" value="SIGNAL PEPTIDASE I"/>
    <property type="match status" value="1"/>
</dbReference>